<sequence length="200" mass="21736">MSPLNIFLIITLALLLIFAKSDLAANKEESLVNPTLTPTVTSTPTPTPTPTIPQPAYFSIPEIQVLAPIIPVGTDPYGKMELPSDINTVGWYSPGFKPGEKGNAVIAGHLDSATGAGAIFYHLKELTLGDELLVTGQDGRIRTFTVTDKKIFPYDQVPMEEVFGANEAKRLNLITCTGTWNAAMQNYSHRMVIFSQLKEG</sequence>
<evidence type="ECO:0000313" key="3">
    <source>
        <dbReference type="Proteomes" id="UP000177026"/>
    </source>
</evidence>
<accession>A0A1F7GML3</accession>
<name>A0A1F7GML3_9BACT</name>
<dbReference type="SUPFAM" id="SSF63817">
    <property type="entry name" value="Sortase"/>
    <property type="match status" value="1"/>
</dbReference>
<gene>
    <name evidence="2" type="ORF">A2866_00070</name>
</gene>
<dbReference type="Gene3D" id="2.40.260.10">
    <property type="entry name" value="Sortase"/>
    <property type="match status" value="1"/>
</dbReference>
<dbReference type="InterPro" id="IPR005754">
    <property type="entry name" value="Sortase"/>
</dbReference>
<keyword evidence="1" id="KW-0378">Hydrolase</keyword>
<dbReference type="Proteomes" id="UP000177026">
    <property type="component" value="Unassembled WGS sequence"/>
</dbReference>
<protein>
    <recommendedName>
        <fullName evidence="4">Peptidase C60 sortase A and B</fullName>
    </recommendedName>
</protein>
<evidence type="ECO:0008006" key="4">
    <source>
        <dbReference type="Google" id="ProtNLM"/>
    </source>
</evidence>
<evidence type="ECO:0000256" key="1">
    <source>
        <dbReference type="ARBA" id="ARBA00022801"/>
    </source>
</evidence>
<dbReference type="InterPro" id="IPR023365">
    <property type="entry name" value="Sortase_dom-sf"/>
</dbReference>
<proteinExistence type="predicted"/>
<dbReference type="GO" id="GO:0016787">
    <property type="term" value="F:hydrolase activity"/>
    <property type="evidence" value="ECO:0007669"/>
    <property type="project" value="UniProtKB-KW"/>
</dbReference>
<dbReference type="CDD" id="cd05829">
    <property type="entry name" value="Sortase_F"/>
    <property type="match status" value="1"/>
</dbReference>
<organism evidence="2 3">
    <name type="scientific">Candidatus Roizmanbacteria bacterium RIFCSPHIGHO2_01_FULL_39_8</name>
    <dbReference type="NCBI Taxonomy" id="1802033"/>
    <lineage>
        <taxon>Bacteria</taxon>
        <taxon>Candidatus Roizmaniibacteriota</taxon>
    </lineage>
</organism>
<dbReference type="EMBL" id="MFZI01000038">
    <property type="protein sequence ID" value="OGK20260.1"/>
    <property type="molecule type" value="Genomic_DNA"/>
</dbReference>
<dbReference type="Pfam" id="PF04203">
    <property type="entry name" value="Sortase"/>
    <property type="match status" value="1"/>
</dbReference>
<dbReference type="AlphaFoldDB" id="A0A1F7GML3"/>
<evidence type="ECO:0000313" key="2">
    <source>
        <dbReference type="EMBL" id="OGK20260.1"/>
    </source>
</evidence>
<reference evidence="2 3" key="1">
    <citation type="journal article" date="2016" name="Nat. Commun.">
        <title>Thousands of microbial genomes shed light on interconnected biogeochemical processes in an aquifer system.</title>
        <authorList>
            <person name="Anantharaman K."/>
            <person name="Brown C.T."/>
            <person name="Hug L.A."/>
            <person name="Sharon I."/>
            <person name="Castelle C.J."/>
            <person name="Probst A.J."/>
            <person name="Thomas B.C."/>
            <person name="Singh A."/>
            <person name="Wilkins M.J."/>
            <person name="Karaoz U."/>
            <person name="Brodie E.L."/>
            <person name="Williams K.H."/>
            <person name="Hubbard S.S."/>
            <person name="Banfield J.F."/>
        </authorList>
    </citation>
    <scope>NUCLEOTIDE SEQUENCE [LARGE SCALE GENOMIC DNA]</scope>
</reference>
<comment type="caution">
    <text evidence="2">The sequence shown here is derived from an EMBL/GenBank/DDBJ whole genome shotgun (WGS) entry which is preliminary data.</text>
</comment>
<dbReference type="InterPro" id="IPR042001">
    <property type="entry name" value="Sortase_F"/>
</dbReference>